<gene>
    <name evidence="1" type="ORF">TGAMA5MH_00490</name>
</gene>
<evidence type="ECO:0000313" key="2">
    <source>
        <dbReference type="Proteomes" id="UP000236546"/>
    </source>
</evidence>
<reference evidence="1 2" key="1">
    <citation type="submission" date="2017-02" db="EMBL/GenBank/DDBJ databases">
        <title>Genomes of Trichoderma spp. with biocontrol activity.</title>
        <authorList>
            <person name="Gardiner D."/>
            <person name="Kazan K."/>
            <person name="Vos C."/>
            <person name="Harvey P."/>
        </authorList>
    </citation>
    <scope>NUCLEOTIDE SEQUENCE [LARGE SCALE GENOMIC DNA]</scope>
    <source>
        <strain evidence="1 2">A5MH</strain>
    </source>
</reference>
<dbReference type="AlphaFoldDB" id="A0A2K0TSE9"/>
<proteinExistence type="predicted"/>
<dbReference type="OrthoDB" id="4457531at2759"/>
<protein>
    <submittedName>
        <fullName evidence="1">Uncharacterized protein</fullName>
    </submittedName>
</protein>
<dbReference type="Proteomes" id="UP000236546">
    <property type="component" value="Unassembled WGS sequence"/>
</dbReference>
<organism evidence="1 2">
    <name type="scientific">Trichoderma gamsii</name>
    <dbReference type="NCBI Taxonomy" id="398673"/>
    <lineage>
        <taxon>Eukaryota</taxon>
        <taxon>Fungi</taxon>
        <taxon>Dikarya</taxon>
        <taxon>Ascomycota</taxon>
        <taxon>Pezizomycotina</taxon>
        <taxon>Sordariomycetes</taxon>
        <taxon>Hypocreomycetidae</taxon>
        <taxon>Hypocreales</taxon>
        <taxon>Hypocreaceae</taxon>
        <taxon>Trichoderma</taxon>
    </lineage>
</organism>
<sequence length="191" mass="21065">MFFRSAATADGEVPFAMQPEFDTDLKKYIQYAKRIKPILTQEASDRIADVYSGDSHTTGHCPRQVTTLKLSGGTRCSRCRGFYSAPIEFTAYDDSGSIKSSEVMSSSASKYHLSVGTGVGIDLLFLEGSVSVHYDKDDMENRDSDKASVTTSYSVGTVAFMRPPELLANAFGVLHRHVVLSGHRCIPRHLW</sequence>
<name>A0A2K0TSE9_9HYPO</name>
<comment type="caution">
    <text evidence="1">The sequence shown here is derived from an EMBL/GenBank/DDBJ whole genome shotgun (WGS) entry which is preliminary data.</text>
</comment>
<dbReference type="EMBL" id="MTYH01000007">
    <property type="protein sequence ID" value="PNP48452.1"/>
    <property type="molecule type" value="Genomic_DNA"/>
</dbReference>
<accession>A0A2K0TSE9</accession>
<evidence type="ECO:0000313" key="1">
    <source>
        <dbReference type="EMBL" id="PNP48452.1"/>
    </source>
</evidence>